<dbReference type="GeneID" id="65094555"/>
<keyword evidence="3" id="KW-1185">Reference proteome</keyword>
<comment type="caution">
    <text evidence="2">The sequence shown here is derived from an EMBL/GenBank/DDBJ whole genome shotgun (WGS) entry which is preliminary data.</text>
</comment>
<protein>
    <submittedName>
        <fullName evidence="2">Uncharacterized protein</fullName>
    </submittedName>
</protein>
<accession>A0A1L7UGP1</accession>
<name>A0A1L7UGP1_FUSMA</name>
<proteinExistence type="predicted"/>
<dbReference type="Proteomes" id="UP000184255">
    <property type="component" value="Unassembled WGS sequence"/>
</dbReference>
<organism evidence="2 3">
    <name type="scientific">Fusarium mangiferae</name>
    <name type="common">Mango malformation disease fungus</name>
    <dbReference type="NCBI Taxonomy" id="192010"/>
    <lineage>
        <taxon>Eukaryota</taxon>
        <taxon>Fungi</taxon>
        <taxon>Dikarya</taxon>
        <taxon>Ascomycota</taxon>
        <taxon>Pezizomycotina</taxon>
        <taxon>Sordariomycetes</taxon>
        <taxon>Hypocreomycetidae</taxon>
        <taxon>Hypocreales</taxon>
        <taxon>Nectriaceae</taxon>
        <taxon>Fusarium</taxon>
        <taxon>Fusarium fujikuroi species complex</taxon>
    </lineage>
</organism>
<sequence length="234" mass="26566">MCEDNSPTQLCGHHISTYAQGGSRGPNAGIRQCAKTKAIILWAVTNGFRPDDPQSWQQILEWCNYNQGEEFLNIVGKRLKKTVVFFSKMAERHQLDRDSFGTSTDGIDKAEAWLARQKSLTDVEMKDADSMPKTDAKSQVSTSSRRRAKVDRRRRLSRPNDPAPSGIASSVPEKESDDKRGALEKSWEILWDQAERDAGQGRDHRFRQLLLMEEAVTSMRIEVDRMHREAAFGL</sequence>
<evidence type="ECO:0000313" key="3">
    <source>
        <dbReference type="Proteomes" id="UP000184255"/>
    </source>
</evidence>
<evidence type="ECO:0000313" key="2">
    <source>
        <dbReference type="EMBL" id="CVL07185.1"/>
    </source>
</evidence>
<gene>
    <name evidence="2" type="ORF">FMAN_15314</name>
</gene>
<dbReference type="EMBL" id="FCQH01000019">
    <property type="protein sequence ID" value="CVL07185.1"/>
    <property type="molecule type" value="Genomic_DNA"/>
</dbReference>
<dbReference type="RefSeq" id="XP_041690337.1">
    <property type="nucleotide sequence ID" value="XM_041824903.1"/>
</dbReference>
<dbReference type="VEuPathDB" id="FungiDB:FMAN_15314"/>
<reference evidence="3" key="1">
    <citation type="journal article" date="2016" name="Genome Biol. Evol.">
        <title>Comparative 'omics' of the Fusarium fujikuroi species complex highlights differences in genetic potential and metabolite synthesis.</title>
        <authorList>
            <person name="Niehaus E.-M."/>
            <person name="Muensterkoetter M."/>
            <person name="Proctor R.H."/>
            <person name="Brown D.W."/>
            <person name="Sharon A."/>
            <person name="Idan Y."/>
            <person name="Oren-Young L."/>
            <person name="Sieber C.M."/>
            <person name="Novak O."/>
            <person name="Pencik A."/>
            <person name="Tarkowska D."/>
            <person name="Hromadova K."/>
            <person name="Freeman S."/>
            <person name="Maymon M."/>
            <person name="Elazar M."/>
            <person name="Youssef S.A."/>
            <person name="El-Shabrawy E.S.M."/>
            <person name="Shalaby A.B.A."/>
            <person name="Houterman P."/>
            <person name="Brock N.L."/>
            <person name="Burkhardt I."/>
            <person name="Tsavkelova E.A."/>
            <person name="Dickschat J.S."/>
            <person name="Galuszka P."/>
            <person name="Gueldener U."/>
            <person name="Tudzynski B."/>
        </authorList>
    </citation>
    <scope>NUCLEOTIDE SEQUENCE [LARGE SCALE GENOMIC DNA]</scope>
    <source>
        <strain evidence="3">MRC7560</strain>
    </source>
</reference>
<dbReference type="AlphaFoldDB" id="A0A1L7UGP1"/>
<evidence type="ECO:0000256" key="1">
    <source>
        <dbReference type="SAM" id="MobiDB-lite"/>
    </source>
</evidence>
<feature type="compositionally biased region" description="Basic and acidic residues" evidence="1">
    <location>
        <begin position="123"/>
        <end position="136"/>
    </location>
</feature>
<feature type="region of interest" description="Disordered" evidence="1">
    <location>
        <begin position="123"/>
        <end position="179"/>
    </location>
</feature>
<feature type="compositionally biased region" description="Basic residues" evidence="1">
    <location>
        <begin position="144"/>
        <end position="157"/>
    </location>
</feature>